<reference evidence="1" key="1">
    <citation type="submission" date="2023-01" db="EMBL/GenBank/DDBJ databases">
        <title>The diversity of Class Acidimicrobiia in South China Sea sediment environments and the proposal of Iamia marina sp. nov., a novel species of the genus Iamia.</title>
        <authorList>
            <person name="He Y."/>
            <person name="Tian X."/>
        </authorList>
    </citation>
    <scope>NUCLEOTIDE SEQUENCE</scope>
    <source>
        <strain evidence="1">DSM 19957</strain>
    </source>
</reference>
<keyword evidence="2" id="KW-1185">Reference proteome</keyword>
<dbReference type="Proteomes" id="UP001216390">
    <property type="component" value="Chromosome"/>
</dbReference>
<evidence type="ECO:0000313" key="1">
    <source>
        <dbReference type="EMBL" id="WCO66562.1"/>
    </source>
</evidence>
<accession>A0AAF0BTB1</accession>
<dbReference type="KEGG" id="ima:PO878_18855"/>
<organism evidence="1 2">
    <name type="scientific">Iamia majanohamensis</name>
    <dbReference type="NCBI Taxonomy" id="467976"/>
    <lineage>
        <taxon>Bacteria</taxon>
        <taxon>Bacillati</taxon>
        <taxon>Actinomycetota</taxon>
        <taxon>Acidimicrobiia</taxon>
        <taxon>Acidimicrobiales</taxon>
        <taxon>Iamiaceae</taxon>
        <taxon>Iamia</taxon>
    </lineage>
</organism>
<proteinExistence type="predicted"/>
<dbReference type="AlphaFoldDB" id="A0AAF0BTB1"/>
<dbReference type="RefSeq" id="WP_272736085.1">
    <property type="nucleotide sequence ID" value="NZ_CP116942.1"/>
</dbReference>
<gene>
    <name evidence="1" type="ORF">PO878_18855</name>
</gene>
<dbReference type="EMBL" id="CP116942">
    <property type="protein sequence ID" value="WCO66562.1"/>
    <property type="molecule type" value="Genomic_DNA"/>
</dbReference>
<name>A0AAF0BTB1_9ACTN</name>
<sequence length="52" mass="5343">MATGIILAVILVLVFPVAVALSGAVASGILGFFLKQTGETVNEGSELIELNR</sequence>
<protein>
    <submittedName>
        <fullName evidence="1">Uncharacterized protein</fullName>
    </submittedName>
</protein>
<evidence type="ECO:0000313" key="2">
    <source>
        <dbReference type="Proteomes" id="UP001216390"/>
    </source>
</evidence>